<evidence type="ECO:0000313" key="1">
    <source>
        <dbReference type="EnsemblMetazoa" id="CLYHEMP025389.1"/>
    </source>
</evidence>
<keyword evidence="2" id="KW-1185">Reference proteome</keyword>
<evidence type="ECO:0000313" key="2">
    <source>
        <dbReference type="Proteomes" id="UP000594262"/>
    </source>
</evidence>
<proteinExistence type="predicted"/>
<dbReference type="Proteomes" id="UP000594262">
    <property type="component" value="Unplaced"/>
</dbReference>
<sequence>MTFPSFRNFIIANCLRAITIAHSQHFDFVYHYMRHFKPPITRDCFGGWLASSFLQECTLKMDGKMETRKFLRPTDRPTHFLDPTRTRNEDICDCRLTLYQSSLPHWKLAQEIAPDGNGKAYFNHCS</sequence>
<organism evidence="1 2">
    <name type="scientific">Clytia hemisphaerica</name>
    <dbReference type="NCBI Taxonomy" id="252671"/>
    <lineage>
        <taxon>Eukaryota</taxon>
        <taxon>Metazoa</taxon>
        <taxon>Cnidaria</taxon>
        <taxon>Hydrozoa</taxon>
        <taxon>Hydroidolina</taxon>
        <taxon>Leptothecata</taxon>
        <taxon>Obeliida</taxon>
        <taxon>Clytiidae</taxon>
        <taxon>Clytia</taxon>
    </lineage>
</organism>
<dbReference type="AlphaFoldDB" id="A0A7M6DRV9"/>
<dbReference type="EnsemblMetazoa" id="CLYHEMT025389.1">
    <property type="protein sequence ID" value="CLYHEMP025389.1"/>
    <property type="gene ID" value="CLYHEMG025389"/>
</dbReference>
<reference evidence="1" key="1">
    <citation type="submission" date="2021-01" db="UniProtKB">
        <authorList>
            <consortium name="EnsemblMetazoa"/>
        </authorList>
    </citation>
    <scope>IDENTIFICATION</scope>
</reference>
<name>A0A7M6DRV9_9CNID</name>
<protein>
    <submittedName>
        <fullName evidence="1">Uncharacterized protein</fullName>
    </submittedName>
</protein>
<accession>A0A7M6DRV9</accession>